<dbReference type="RefSeq" id="WP_353472084.1">
    <property type="nucleotide sequence ID" value="NZ_CP123384.1"/>
</dbReference>
<organism evidence="1">
    <name type="scientific">Alloyangia sp. H15</name>
    <dbReference type="NCBI Taxonomy" id="3029062"/>
    <lineage>
        <taxon>Bacteria</taxon>
        <taxon>Pseudomonadati</taxon>
        <taxon>Pseudomonadota</taxon>
        <taxon>Alphaproteobacteria</taxon>
        <taxon>Rhodobacterales</taxon>
        <taxon>Roseobacteraceae</taxon>
        <taxon>Alloyangia</taxon>
    </lineage>
</organism>
<gene>
    <name evidence="1" type="ORF">PVT71_12355</name>
</gene>
<protein>
    <submittedName>
        <fullName evidence="1">Uncharacterized protein</fullName>
    </submittedName>
</protein>
<evidence type="ECO:0000313" key="1">
    <source>
        <dbReference type="EMBL" id="XCC93261.1"/>
    </source>
</evidence>
<accession>A0AAU8AFF1</accession>
<proteinExistence type="predicted"/>
<dbReference type="AlphaFoldDB" id="A0AAU8AFF1"/>
<reference evidence="1" key="1">
    <citation type="submission" date="2023-02" db="EMBL/GenBank/DDBJ databases">
        <title>Description and genomic characterization of Salipiger bruguierae sp. nov., isolated from the sediment of mangrove plant Bruguiera sexangula.</title>
        <authorList>
            <person name="Long M."/>
        </authorList>
    </citation>
    <scope>NUCLEOTIDE SEQUENCE</scope>
    <source>
        <strain evidence="1">H15</strain>
    </source>
</reference>
<dbReference type="EMBL" id="CP123384">
    <property type="protein sequence ID" value="XCC93261.1"/>
    <property type="molecule type" value="Genomic_DNA"/>
</dbReference>
<name>A0AAU8AFF1_9RHOB</name>
<sequence length="239" mass="26421">MPISGNLHEAGPDVTRWIRTERGQAALDYAAEVRRDEHAEGEIFIQAKGGAPKRRSSLQGINPEFLPFPADFSILMGEATAQDALDAVRYAWSTLMLSAPRSGSNRKSHSFFYARSFELRVNGRRVRSPDALEPGPRDTVYEIVNVAPHAPALEKLPAYRDRLFHATARRTLEQFGPTVAVASDYISSDQRGYSYGRGTGGPARKTAIYALPRILIGLAGDSGIASRIGRPSDRKRRRR</sequence>